<dbReference type="EMBL" id="MU006701">
    <property type="protein sequence ID" value="KAF2633535.1"/>
    <property type="molecule type" value="Genomic_DNA"/>
</dbReference>
<sequence>MVTRPCCLGPNRSPRFDHPPGLHPMFQYPPSRRAASSRHQPSLEPSILSNPSDEYRSLKKSALSSIKPCTMSCIRFHCSSL</sequence>
<accession>A0ACB6SIT1</accession>
<protein>
    <submittedName>
        <fullName evidence="1">Uncharacterized protein</fullName>
    </submittedName>
</protein>
<keyword evidence="2" id="KW-1185">Reference proteome</keyword>
<name>A0ACB6SIT1_9PLEO</name>
<evidence type="ECO:0000313" key="2">
    <source>
        <dbReference type="Proteomes" id="UP000799754"/>
    </source>
</evidence>
<organism evidence="1 2">
    <name type="scientific">Macroventuria anomochaeta</name>
    <dbReference type="NCBI Taxonomy" id="301207"/>
    <lineage>
        <taxon>Eukaryota</taxon>
        <taxon>Fungi</taxon>
        <taxon>Dikarya</taxon>
        <taxon>Ascomycota</taxon>
        <taxon>Pezizomycotina</taxon>
        <taxon>Dothideomycetes</taxon>
        <taxon>Pleosporomycetidae</taxon>
        <taxon>Pleosporales</taxon>
        <taxon>Pleosporineae</taxon>
        <taxon>Didymellaceae</taxon>
        <taxon>Macroventuria</taxon>
    </lineage>
</organism>
<comment type="caution">
    <text evidence="1">The sequence shown here is derived from an EMBL/GenBank/DDBJ whole genome shotgun (WGS) entry which is preliminary data.</text>
</comment>
<evidence type="ECO:0000313" key="1">
    <source>
        <dbReference type="EMBL" id="KAF2633535.1"/>
    </source>
</evidence>
<reference evidence="1" key="1">
    <citation type="journal article" date="2020" name="Stud. Mycol.">
        <title>101 Dothideomycetes genomes: a test case for predicting lifestyles and emergence of pathogens.</title>
        <authorList>
            <person name="Haridas S."/>
            <person name="Albert R."/>
            <person name="Binder M."/>
            <person name="Bloem J."/>
            <person name="Labutti K."/>
            <person name="Salamov A."/>
            <person name="Andreopoulos B."/>
            <person name="Baker S."/>
            <person name="Barry K."/>
            <person name="Bills G."/>
            <person name="Bluhm B."/>
            <person name="Cannon C."/>
            <person name="Castanera R."/>
            <person name="Culley D."/>
            <person name="Daum C."/>
            <person name="Ezra D."/>
            <person name="Gonzalez J."/>
            <person name="Henrissat B."/>
            <person name="Kuo A."/>
            <person name="Liang C."/>
            <person name="Lipzen A."/>
            <person name="Lutzoni F."/>
            <person name="Magnuson J."/>
            <person name="Mondo S."/>
            <person name="Nolan M."/>
            <person name="Ohm R."/>
            <person name="Pangilinan J."/>
            <person name="Park H.-J."/>
            <person name="Ramirez L."/>
            <person name="Alfaro M."/>
            <person name="Sun H."/>
            <person name="Tritt A."/>
            <person name="Yoshinaga Y."/>
            <person name="Zwiers L.-H."/>
            <person name="Turgeon B."/>
            <person name="Goodwin S."/>
            <person name="Spatafora J."/>
            <person name="Crous P."/>
            <person name="Grigoriev I."/>
        </authorList>
    </citation>
    <scope>NUCLEOTIDE SEQUENCE</scope>
    <source>
        <strain evidence="1">CBS 525.71</strain>
    </source>
</reference>
<proteinExistence type="predicted"/>
<dbReference type="Proteomes" id="UP000799754">
    <property type="component" value="Unassembled WGS sequence"/>
</dbReference>
<gene>
    <name evidence="1" type="ORF">BU25DRAFT_8200</name>
</gene>